<feature type="domain" description="MacB-like periplasmic core" evidence="9">
    <location>
        <begin position="20"/>
        <end position="234"/>
    </location>
</feature>
<organism evidence="10 11">
    <name type="scientific">Candidatus Nealsonbacteria bacterium CG08_land_8_20_14_0_20_36_22</name>
    <dbReference type="NCBI Taxonomy" id="1974704"/>
    <lineage>
        <taxon>Bacteria</taxon>
        <taxon>Candidatus Nealsoniibacteriota</taxon>
    </lineage>
</organism>
<evidence type="ECO:0000313" key="11">
    <source>
        <dbReference type="Proteomes" id="UP000231472"/>
    </source>
</evidence>
<evidence type="ECO:0000256" key="6">
    <source>
        <dbReference type="ARBA" id="ARBA00038076"/>
    </source>
</evidence>
<dbReference type="EMBL" id="PEYC01000064">
    <property type="protein sequence ID" value="PIS39813.1"/>
    <property type="molecule type" value="Genomic_DNA"/>
</dbReference>
<protein>
    <recommendedName>
        <fullName evidence="12">ABC transporter permease</fullName>
    </recommendedName>
</protein>
<dbReference type="GO" id="GO:0022857">
    <property type="term" value="F:transmembrane transporter activity"/>
    <property type="evidence" value="ECO:0007669"/>
    <property type="project" value="TreeGrafter"/>
</dbReference>
<comment type="caution">
    <text evidence="10">The sequence shown here is derived from an EMBL/GenBank/DDBJ whole genome shotgun (WGS) entry which is preliminary data.</text>
</comment>
<comment type="similarity">
    <text evidence="6">Belongs to the ABC-4 integral membrane protein family.</text>
</comment>
<dbReference type="PANTHER" id="PTHR30572:SF4">
    <property type="entry name" value="ABC TRANSPORTER PERMEASE YTRF"/>
    <property type="match status" value="1"/>
</dbReference>
<feature type="transmembrane region" description="Helical" evidence="7">
    <location>
        <begin position="21"/>
        <end position="40"/>
    </location>
</feature>
<dbReference type="InterPro" id="IPR025857">
    <property type="entry name" value="MacB_PCD"/>
</dbReference>
<evidence type="ECO:0000256" key="7">
    <source>
        <dbReference type="SAM" id="Phobius"/>
    </source>
</evidence>
<comment type="subcellular location">
    <subcellularLocation>
        <location evidence="1">Cell membrane</location>
        <topology evidence="1">Multi-pass membrane protein</topology>
    </subcellularLocation>
</comment>
<sequence length="403" mass="43901">MLKEYIKIAIRSLKTRPIRSWLTMLGVIIGVFLIVSLMSLSEGIKTALMNQLKMMGKDLIMVFPGEINDMATMMGGGLELTEDDIDAVKKTEGVEKIVPMDYKGEAVRHEGRVKTILINGVSFEDGIDILKSDFGWSMKEGNWPSLGKKEIIVGSAVPTDLFPGMKVGNEVVINGRKFIVSGALKSLGNKQDDSTITVDLDLFKDITGERKGAKFILARVKQDYEVDEVVENIKSELLKTRKRIRGLDSPSFSVLSSEKVADIVSSILGMIQIAIFGFASIAIIVGGIGIMNTMYTSIHERIREIGIMKAVGAKNRNITAIFLIESGFFGLFGGLGGMVLGLGLAKVVEFAIKTTGNLYLQASITPQLIIFSLGFSFLVGCIAGYLPARSASKLKPVDALRYE</sequence>
<accession>A0A2H0YPX5</accession>
<evidence type="ECO:0000256" key="5">
    <source>
        <dbReference type="ARBA" id="ARBA00023136"/>
    </source>
</evidence>
<keyword evidence="2" id="KW-1003">Cell membrane</keyword>
<evidence type="ECO:0000259" key="9">
    <source>
        <dbReference type="Pfam" id="PF12704"/>
    </source>
</evidence>
<name>A0A2H0YPX5_9BACT</name>
<dbReference type="InterPro" id="IPR050250">
    <property type="entry name" value="Macrolide_Exporter_MacB"/>
</dbReference>
<dbReference type="PANTHER" id="PTHR30572">
    <property type="entry name" value="MEMBRANE COMPONENT OF TRANSPORTER-RELATED"/>
    <property type="match status" value="1"/>
</dbReference>
<keyword evidence="3 7" id="KW-0812">Transmembrane</keyword>
<dbReference type="Proteomes" id="UP000231472">
    <property type="component" value="Unassembled WGS sequence"/>
</dbReference>
<evidence type="ECO:0000313" key="10">
    <source>
        <dbReference type="EMBL" id="PIS39813.1"/>
    </source>
</evidence>
<gene>
    <name evidence="10" type="ORF">COT32_03025</name>
</gene>
<feature type="transmembrane region" description="Helical" evidence="7">
    <location>
        <begin position="318"/>
        <end position="344"/>
    </location>
</feature>
<evidence type="ECO:0000259" key="8">
    <source>
        <dbReference type="Pfam" id="PF02687"/>
    </source>
</evidence>
<dbReference type="Pfam" id="PF02687">
    <property type="entry name" value="FtsX"/>
    <property type="match status" value="1"/>
</dbReference>
<feature type="domain" description="ABC3 transporter permease C-terminal" evidence="8">
    <location>
        <begin position="278"/>
        <end position="396"/>
    </location>
</feature>
<feature type="transmembrane region" description="Helical" evidence="7">
    <location>
        <begin position="364"/>
        <end position="386"/>
    </location>
</feature>
<dbReference type="GO" id="GO:0005886">
    <property type="term" value="C:plasma membrane"/>
    <property type="evidence" value="ECO:0007669"/>
    <property type="project" value="UniProtKB-SubCell"/>
</dbReference>
<dbReference type="Pfam" id="PF12704">
    <property type="entry name" value="MacB_PCD"/>
    <property type="match status" value="1"/>
</dbReference>
<feature type="transmembrane region" description="Helical" evidence="7">
    <location>
        <begin position="273"/>
        <end position="298"/>
    </location>
</feature>
<reference evidence="11" key="1">
    <citation type="submission" date="2017-09" db="EMBL/GenBank/DDBJ databases">
        <title>Depth-based differentiation of microbial function through sediment-hosted aquifers and enrichment of novel symbionts in the deep terrestrial subsurface.</title>
        <authorList>
            <person name="Probst A.J."/>
            <person name="Ladd B."/>
            <person name="Jarett J.K."/>
            <person name="Geller-Mcgrath D.E."/>
            <person name="Sieber C.M.K."/>
            <person name="Emerson J.B."/>
            <person name="Anantharaman K."/>
            <person name="Thomas B.C."/>
            <person name="Malmstrom R."/>
            <person name="Stieglmeier M."/>
            <person name="Klingl A."/>
            <person name="Woyke T."/>
            <person name="Ryan C.M."/>
            <person name="Banfield J.F."/>
        </authorList>
    </citation>
    <scope>NUCLEOTIDE SEQUENCE [LARGE SCALE GENOMIC DNA]</scope>
</reference>
<evidence type="ECO:0008006" key="12">
    <source>
        <dbReference type="Google" id="ProtNLM"/>
    </source>
</evidence>
<evidence type="ECO:0000256" key="2">
    <source>
        <dbReference type="ARBA" id="ARBA00022475"/>
    </source>
</evidence>
<evidence type="ECO:0000256" key="4">
    <source>
        <dbReference type="ARBA" id="ARBA00022989"/>
    </source>
</evidence>
<keyword evidence="4 7" id="KW-1133">Transmembrane helix</keyword>
<dbReference type="AlphaFoldDB" id="A0A2H0YPX5"/>
<proteinExistence type="inferred from homology"/>
<dbReference type="InterPro" id="IPR003838">
    <property type="entry name" value="ABC3_permease_C"/>
</dbReference>
<evidence type="ECO:0000256" key="1">
    <source>
        <dbReference type="ARBA" id="ARBA00004651"/>
    </source>
</evidence>
<keyword evidence="5 7" id="KW-0472">Membrane</keyword>
<evidence type="ECO:0000256" key="3">
    <source>
        <dbReference type="ARBA" id="ARBA00022692"/>
    </source>
</evidence>